<dbReference type="EMBL" id="RCSW01000026">
    <property type="protein sequence ID" value="KAF7926662.1"/>
    <property type="molecule type" value="Genomic_DNA"/>
</dbReference>
<sequence>MCLSIKHIHTCGHATYHPQPCSSTANPPHCPYFEARELEISRNCNQCLLDQGAYHGIVAGRDRTHEAVRRKKSLVRERGKVEKGKIRKENGAGCCPVM</sequence>
<protein>
    <submittedName>
        <fullName evidence="1">Uncharacterized protein</fullName>
    </submittedName>
</protein>
<organism evidence="1 2">
    <name type="scientific">Botrytis byssoidea</name>
    <dbReference type="NCBI Taxonomy" id="139641"/>
    <lineage>
        <taxon>Eukaryota</taxon>
        <taxon>Fungi</taxon>
        <taxon>Dikarya</taxon>
        <taxon>Ascomycota</taxon>
        <taxon>Pezizomycotina</taxon>
        <taxon>Leotiomycetes</taxon>
        <taxon>Helotiales</taxon>
        <taxon>Sclerotiniaceae</taxon>
        <taxon>Botrytis</taxon>
    </lineage>
</organism>
<name>A0A9P5I402_9HELO</name>
<evidence type="ECO:0000313" key="2">
    <source>
        <dbReference type="Proteomes" id="UP000710849"/>
    </source>
</evidence>
<evidence type="ECO:0000313" key="1">
    <source>
        <dbReference type="EMBL" id="KAF7926662.1"/>
    </source>
</evidence>
<gene>
    <name evidence="1" type="ORF">EAE97_010171</name>
</gene>
<proteinExistence type="predicted"/>
<keyword evidence="2" id="KW-1185">Reference proteome</keyword>
<accession>A0A9P5I402</accession>
<comment type="caution">
    <text evidence="1">The sequence shown here is derived from an EMBL/GenBank/DDBJ whole genome shotgun (WGS) entry which is preliminary data.</text>
</comment>
<dbReference type="GeneID" id="62153759"/>
<dbReference type="Proteomes" id="UP000710849">
    <property type="component" value="Unassembled WGS sequence"/>
</dbReference>
<reference evidence="1 2" key="1">
    <citation type="journal article" date="2020" name="Genome Biol. Evol.">
        <title>Comparative genomics of Sclerotiniaceae.</title>
        <authorList>
            <person name="Valero Jimenez C.A."/>
            <person name="Steentjes M."/>
            <person name="Scholten O.E."/>
            <person name="Van Kan J.A.L."/>
        </authorList>
    </citation>
    <scope>NUCLEOTIDE SEQUENCE [LARGE SCALE GENOMIC DNA]</scope>
    <source>
        <strain evidence="1 2">MUCL 94</strain>
    </source>
</reference>
<dbReference type="AlphaFoldDB" id="A0A9P5I402"/>
<dbReference type="RefSeq" id="XP_038728396.1">
    <property type="nucleotide sequence ID" value="XM_038880686.1"/>
</dbReference>